<proteinExistence type="predicted"/>
<dbReference type="GeneTree" id="ENSGT00940000167422"/>
<dbReference type="InterPro" id="IPR049127">
    <property type="entry name" value="TECR-like_N"/>
</dbReference>
<evidence type="ECO:0000259" key="1">
    <source>
        <dbReference type="Pfam" id="PF21696"/>
    </source>
</evidence>
<name>A0A8C8YU83_PROSS</name>
<dbReference type="Ensembl" id="ENSPSMT00000010502.1">
    <property type="protein sequence ID" value="ENSPSMP00000008943.1"/>
    <property type="gene ID" value="ENSPSMG00000006553.1"/>
</dbReference>
<sequence>MKHGIIFPRSVEILDAKTREKLCFLDKVGPLHWLHWARTPLIPAQELSNPQWYPARQSLRLDPKAARGHHGHILLPGSGGPDQLGHGLPDRVRGAPFHLPALLLPGALHLRPQI</sequence>
<protein>
    <recommendedName>
        <fullName evidence="1">TECR-like N-terminal domain-containing protein</fullName>
    </recommendedName>
</protein>
<dbReference type="Pfam" id="PF21696">
    <property type="entry name" value="TECR_N"/>
    <property type="match status" value="1"/>
</dbReference>
<dbReference type="Gene3D" id="3.10.20.90">
    <property type="entry name" value="Phosphatidylinositol 3-kinase Catalytic Subunit, Chain A, domain 1"/>
    <property type="match status" value="1"/>
</dbReference>
<evidence type="ECO:0000313" key="2">
    <source>
        <dbReference type="Ensembl" id="ENSPSMP00000008943.1"/>
    </source>
</evidence>
<organism evidence="2 3">
    <name type="scientific">Prolemur simus</name>
    <name type="common">Greater bamboo lemur</name>
    <name type="synonym">Hapalemur simus</name>
    <dbReference type="NCBI Taxonomy" id="1328070"/>
    <lineage>
        <taxon>Eukaryota</taxon>
        <taxon>Metazoa</taxon>
        <taxon>Chordata</taxon>
        <taxon>Craniata</taxon>
        <taxon>Vertebrata</taxon>
        <taxon>Euteleostomi</taxon>
        <taxon>Mammalia</taxon>
        <taxon>Eutheria</taxon>
        <taxon>Euarchontoglires</taxon>
        <taxon>Primates</taxon>
        <taxon>Strepsirrhini</taxon>
        <taxon>Lemuriformes</taxon>
        <taxon>Lemuridae</taxon>
        <taxon>Prolemur</taxon>
    </lineage>
</organism>
<dbReference type="AlphaFoldDB" id="A0A8C8YU83"/>
<reference evidence="2" key="2">
    <citation type="submission" date="2025-09" db="UniProtKB">
        <authorList>
            <consortium name="Ensembl"/>
        </authorList>
    </citation>
    <scope>IDENTIFICATION</scope>
</reference>
<feature type="domain" description="TECR-like N-terminal" evidence="1">
    <location>
        <begin position="10"/>
        <end position="65"/>
    </location>
</feature>
<dbReference type="Proteomes" id="UP000694414">
    <property type="component" value="Unplaced"/>
</dbReference>
<evidence type="ECO:0000313" key="3">
    <source>
        <dbReference type="Proteomes" id="UP000694414"/>
    </source>
</evidence>
<reference evidence="2" key="1">
    <citation type="submission" date="2025-08" db="UniProtKB">
        <authorList>
            <consortium name="Ensembl"/>
        </authorList>
    </citation>
    <scope>IDENTIFICATION</scope>
</reference>
<accession>A0A8C8YU83</accession>
<keyword evidence="3" id="KW-1185">Reference proteome</keyword>